<accession>A0AAN9PQN3</accession>
<dbReference type="EMBL" id="JAYMYQ010000011">
    <property type="protein sequence ID" value="KAK7306168.1"/>
    <property type="molecule type" value="Genomic_DNA"/>
</dbReference>
<evidence type="ECO:0000313" key="2">
    <source>
        <dbReference type="Proteomes" id="UP001367508"/>
    </source>
</evidence>
<keyword evidence="2" id="KW-1185">Reference proteome</keyword>
<comment type="caution">
    <text evidence="1">The sequence shown here is derived from an EMBL/GenBank/DDBJ whole genome shotgun (WGS) entry which is preliminary data.</text>
</comment>
<proteinExistence type="predicted"/>
<sequence>MYLYALFLILQIESERQLVSMLPFATNASKMGQWGGVLGLGVSLLEAQEGLYFCLTSHGLSDRPNGPEDSA</sequence>
<evidence type="ECO:0000313" key="1">
    <source>
        <dbReference type="EMBL" id="KAK7306168.1"/>
    </source>
</evidence>
<gene>
    <name evidence="1" type="ORF">VNO77_44091</name>
</gene>
<dbReference type="Proteomes" id="UP001367508">
    <property type="component" value="Unassembled WGS sequence"/>
</dbReference>
<name>A0AAN9PQN3_CANGL</name>
<protein>
    <submittedName>
        <fullName evidence="1">Uncharacterized protein</fullName>
    </submittedName>
</protein>
<reference evidence="1 2" key="1">
    <citation type="submission" date="2024-01" db="EMBL/GenBank/DDBJ databases">
        <title>The genomes of 5 underutilized Papilionoideae crops provide insights into root nodulation and disease resistanc.</title>
        <authorList>
            <person name="Jiang F."/>
        </authorList>
    </citation>
    <scope>NUCLEOTIDE SEQUENCE [LARGE SCALE GENOMIC DNA]</scope>
    <source>
        <strain evidence="1">LVBAO_FW01</strain>
        <tissue evidence="1">Leaves</tissue>
    </source>
</reference>
<organism evidence="1 2">
    <name type="scientific">Canavalia gladiata</name>
    <name type="common">Sword bean</name>
    <name type="synonym">Dolichos gladiatus</name>
    <dbReference type="NCBI Taxonomy" id="3824"/>
    <lineage>
        <taxon>Eukaryota</taxon>
        <taxon>Viridiplantae</taxon>
        <taxon>Streptophyta</taxon>
        <taxon>Embryophyta</taxon>
        <taxon>Tracheophyta</taxon>
        <taxon>Spermatophyta</taxon>
        <taxon>Magnoliopsida</taxon>
        <taxon>eudicotyledons</taxon>
        <taxon>Gunneridae</taxon>
        <taxon>Pentapetalae</taxon>
        <taxon>rosids</taxon>
        <taxon>fabids</taxon>
        <taxon>Fabales</taxon>
        <taxon>Fabaceae</taxon>
        <taxon>Papilionoideae</taxon>
        <taxon>50 kb inversion clade</taxon>
        <taxon>NPAAA clade</taxon>
        <taxon>indigoferoid/millettioid clade</taxon>
        <taxon>Phaseoleae</taxon>
        <taxon>Canavalia</taxon>
    </lineage>
</organism>
<dbReference type="AlphaFoldDB" id="A0AAN9PQN3"/>